<dbReference type="GO" id="GO:0008237">
    <property type="term" value="F:metallopeptidase activity"/>
    <property type="evidence" value="ECO:0007669"/>
    <property type="project" value="InterPro"/>
</dbReference>
<dbReference type="InterPro" id="IPR024079">
    <property type="entry name" value="MetalloPept_cat_dom_sf"/>
</dbReference>
<keyword evidence="3" id="KW-1185">Reference proteome</keyword>
<proteinExistence type="predicted"/>
<name>A0A9X3WH61_9BACI</name>
<evidence type="ECO:0000313" key="3">
    <source>
        <dbReference type="Proteomes" id="UP001145069"/>
    </source>
</evidence>
<evidence type="ECO:0008006" key="4">
    <source>
        <dbReference type="Google" id="ProtNLM"/>
    </source>
</evidence>
<evidence type="ECO:0000256" key="1">
    <source>
        <dbReference type="SAM" id="SignalP"/>
    </source>
</evidence>
<feature type="signal peptide" evidence="1">
    <location>
        <begin position="1"/>
        <end position="28"/>
    </location>
</feature>
<feature type="chain" id="PRO_5040903830" description="Matrixin family metalloprotease" evidence="1">
    <location>
        <begin position="29"/>
        <end position="181"/>
    </location>
</feature>
<dbReference type="AlphaFoldDB" id="A0A9X3WH61"/>
<accession>A0A9X3WH61</accession>
<dbReference type="SUPFAM" id="SSF55486">
    <property type="entry name" value="Metalloproteases ('zincins'), catalytic domain"/>
    <property type="match status" value="1"/>
</dbReference>
<keyword evidence="1" id="KW-0732">Signal</keyword>
<reference evidence="2" key="1">
    <citation type="submission" date="2022-06" db="EMBL/GenBank/DDBJ databases">
        <title>Aquibacillus sp. a new bacterium isolated from soil saline samples.</title>
        <authorList>
            <person name="Galisteo C."/>
            <person name="De La Haba R."/>
            <person name="Sanchez-Porro C."/>
            <person name="Ventosa A."/>
        </authorList>
    </citation>
    <scope>NUCLEOTIDE SEQUENCE</scope>
    <source>
        <strain evidence="2">3ASR75-54</strain>
    </source>
</reference>
<dbReference type="EMBL" id="JAMQKC010000024">
    <property type="protein sequence ID" value="MDC3418341.1"/>
    <property type="molecule type" value="Genomic_DNA"/>
</dbReference>
<organism evidence="2 3">
    <name type="scientific">Aquibacillus salsiterrae</name>
    <dbReference type="NCBI Taxonomy" id="2950439"/>
    <lineage>
        <taxon>Bacteria</taxon>
        <taxon>Bacillati</taxon>
        <taxon>Bacillota</taxon>
        <taxon>Bacilli</taxon>
        <taxon>Bacillales</taxon>
        <taxon>Bacillaceae</taxon>
        <taxon>Aquibacillus</taxon>
    </lineage>
</organism>
<evidence type="ECO:0000313" key="2">
    <source>
        <dbReference type="EMBL" id="MDC3418341.1"/>
    </source>
</evidence>
<comment type="caution">
    <text evidence="2">The sequence shown here is derived from an EMBL/GenBank/DDBJ whole genome shotgun (WGS) entry which is preliminary data.</text>
</comment>
<dbReference type="Proteomes" id="UP001145069">
    <property type="component" value="Unassembled WGS sequence"/>
</dbReference>
<dbReference type="Gene3D" id="3.40.390.10">
    <property type="entry name" value="Collagenase (Catalytic Domain)"/>
    <property type="match status" value="1"/>
</dbReference>
<dbReference type="RefSeq" id="WP_272447403.1">
    <property type="nucleotide sequence ID" value="NZ_JAMQKC010000024.1"/>
</dbReference>
<gene>
    <name evidence="2" type="ORF">NC799_15755</name>
</gene>
<sequence length="181" mass="20306">MRKLFKKAIGIKCMVIGLAITIAAPVSAAVPGDFKGSGGYPTPNFSLRNFNYNDTWEPPMDRGIVEWNNTPTLVRIGTSSSSPNTVVAQQFSYAAYGYYYNWTHTDKDFEIELNSRTISNDATNIQNFIQSAMTHELGHALWLADNPSSTSSIMHYDNNFNVNYKPFQFDINNVNTKFPPS</sequence>
<protein>
    <recommendedName>
        <fullName evidence="4">Matrixin family metalloprotease</fullName>
    </recommendedName>
</protein>